<evidence type="ECO:0000256" key="1">
    <source>
        <dbReference type="ARBA" id="ARBA00004162"/>
    </source>
</evidence>
<feature type="non-terminal residue" evidence="10">
    <location>
        <position position="76"/>
    </location>
</feature>
<dbReference type="GO" id="GO:0005886">
    <property type="term" value="C:plasma membrane"/>
    <property type="evidence" value="ECO:0007669"/>
    <property type="project" value="UniProtKB-SubCell"/>
</dbReference>
<accession>A0A383ADH7</accession>
<dbReference type="InterPro" id="IPR003849">
    <property type="entry name" value="Preprotein_translocase_YajC"/>
</dbReference>
<evidence type="ECO:0000256" key="6">
    <source>
        <dbReference type="ARBA" id="ARBA00022989"/>
    </source>
</evidence>
<keyword evidence="5" id="KW-0653">Protein transport</keyword>
<protein>
    <recommendedName>
        <fullName evidence="11">Preprotein translocase subunit YajC</fullName>
    </recommendedName>
</protein>
<proteinExistence type="predicted"/>
<name>A0A383ADH7_9ZZZZ</name>
<keyword evidence="6 9" id="KW-1133">Transmembrane helix</keyword>
<evidence type="ECO:0000256" key="2">
    <source>
        <dbReference type="ARBA" id="ARBA00022448"/>
    </source>
</evidence>
<reference evidence="10" key="1">
    <citation type="submission" date="2018-05" db="EMBL/GenBank/DDBJ databases">
        <authorList>
            <person name="Lanie J.A."/>
            <person name="Ng W.-L."/>
            <person name="Kazmierczak K.M."/>
            <person name="Andrzejewski T.M."/>
            <person name="Davidsen T.M."/>
            <person name="Wayne K.J."/>
            <person name="Tettelin H."/>
            <person name="Glass J.I."/>
            <person name="Rusch D."/>
            <person name="Podicherti R."/>
            <person name="Tsui H.-C.T."/>
            <person name="Winkler M.E."/>
        </authorList>
    </citation>
    <scope>NUCLEOTIDE SEQUENCE</scope>
</reference>
<evidence type="ECO:0000256" key="3">
    <source>
        <dbReference type="ARBA" id="ARBA00022475"/>
    </source>
</evidence>
<dbReference type="PANTHER" id="PTHR33909:SF1">
    <property type="entry name" value="SEC TRANSLOCON ACCESSORY COMPLEX SUBUNIT YAJC"/>
    <property type="match status" value="1"/>
</dbReference>
<keyword evidence="7" id="KW-0811">Translocation</keyword>
<dbReference type="SMART" id="SM01323">
    <property type="entry name" value="YajC"/>
    <property type="match status" value="1"/>
</dbReference>
<evidence type="ECO:0008006" key="11">
    <source>
        <dbReference type="Google" id="ProtNLM"/>
    </source>
</evidence>
<dbReference type="Pfam" id="PF02699">
    <property type="entry name" value="YajC"/>
    <property type="match status" value="1"/>
</dbReference>
<keyword evidence="2" id="KW-0813">Transport</keyword>
<feature type="non-terminal residue" evidence="10">
    <location>
        <position position="1"/>
    </location>
</feature>
<evidence type="ECO:0000256" key="5">
    <source>
        <dbReference type="ARBA" id="ARBA00022927"/>
    </source>
</evidence>
<dbReference type="NCBIfam" id="TIGR00739">
    <property type="entry name" value="yajC"/>
    <property type="match status" value="1"/>
</dbReference>
<organism evidence="10">
    <name type="scientific">marine metagenome</name>
    <dbReference type="NCBI Taxonomy" id="408172"/>
    <lineage>
        <taxon>unclassified sequences</taxon>
        <taxon>metagenomes</taxon>
        <taxon>ecological metagenomes</taxon>
    </lineage>
</organism>
<dbReference type="PRINTS" id="PR01853">
    <property type="entry name" value="YAJCTRNLCASE"/>
</dbReference>
<keyword evidence="4 9" id="KW-0812">Transmembrane</keyword>
<comment type="subcellular location">
    <subcellularLocation>
        <location evidence="1">Cell membrane</location>
        <topology evidence="1">Single-pass membrane protein</topology>
    </subcellularLocation>
</comment>
<keyword evidence="8 9" id="KW-0472">Membrane</keyword>
<sequence length="76" mass="8503">VAGFIPLILIFGLMYVLMIRPQQRKVKQQRALVSSISAGDEVVLNSGIHGRVEEVDRDDPNILWIAVYDGVELKVL</sequence>
<evidence type="ECO:0000256" key="4">
    <source>
        <dbReference type="ARBA" id="ARBA00022692"/>
    </source>
</evidence>
<evidence type="ECO:0000256" key="7">
    <source>
        <dbReference type="ARBA" id="ARBA00023010"/>
    </source>
</evidence>
<evidence type="ECO:0000313" key="10">
    <source>
        <dbReference type="EMBL" id="SVE05936.1"/>
    </source>
</evidence>
<evidence type="ECO:0000256" key="9">
    <source>
        <dbReference type="SAM" id="Phobius"/>
    </source>
</evidence>
<keyword evidence="3" id="KW-1003">Cell membrane</keyword>
<gene>
    <name evidence="10" type="ORF">METZ01_LOCUS458790</name>
</gene>
<dbReference type="EMBL" id="UINC01191338">
    <property type="protein sequence ID" value="SVE05936.1"/>
    <property type="molecule type" value="Genomic_DNA"/>
</dbReference>
<dbReference type="AlphaFoldDB" id="A0A383ADH7"/>
<dbReference type="PANTHER" id="PTHR33909">
    <property type="entry name" value="SEC TRANSLOCON ACCESSORY COMPLEX SUBUNIT YAJC"/>
    <property type="match status" value="1"/>
</dbReference>
<dbReference type="GO" id="GO:0015031">
    <property type="term" value="P:protein transport"/>
    <property type="evidence" value="ECO:0007669"/>
    <property type="project" value="UniProtKB-KW"/>
</dbReference>
<feature type="transmembrane region" description="Helical" evidence="9">
    <location>
        <begin position="6"/>
        <end position="22"/>
    </location>
</feature>
<evidence type="ECO:0000256" key="8">
    <source>
        <dbReference type="ARBA" id="ARBA00023136"/>
    </source>
</evidence>